<dbReference type="EC" id="3.1.3.48" evidence="2"/>
<dbReference type="EMBL" id="CP111025">
    <property type="protein sequence ID" value="WAR26899.1"/>
    <property type="molecule type" value="Genomic_DNA"/>
</dbReference>
<evidence type="ECO:0000256" key="6">
    <source>
        <dbReference type="ARBA" id="ARBA00022912"/>
    </source>
</evidence>
<dbReference type="InterPro" id="IPR029021">
    <property type="entry name" value="Prot-tyrosine_phosphatase-like"/>
</dbReference>
<dbReference type="PANTHER" id="PTHR46957:SF3">
    <property type="entry name" value="CYTOKINE RECEPTOR"/>
    <property type="match status" value="1"/>
</dbReference>
<organism evidence="17 18">
    <name type="scientific">Mya arenaria</name>
    <name type="common">Soft-shell clam</name>
    <dbReference type="NCBI Taxonomy" id="6604"/>
    <lineage>
        <taxon>Eukaryota</taxon>
        <taxon>Metazoa</taxon>
        <taxon>Spiralia</taxon>
        <taxon>Lophotrochozoa</taxon>
        <taxon>Mollusca</taxon>
        <taxon>Bivalvia</taxon>
        <taxon>Autobranchia</taxon>
        <taxon>Heteroconchia</taxon>
        <taxon>Euheterodonta</taxon>
        <taxon>Imparidentia</taxon>
        <taxon>Neoheterodontei</taxon>
        <taxon>Myida</taxon>
        <taxon>Myoidea</taxon>
        <taxon>Myidae</taxon>
        <taxon>Mya</taxon>
    </lineage>
</organism>
<evidence type="ECO:0000256" key="3">
    <source>
        <dbReference type="ARBA" id="ARBA00022692"/>
    </source>
</evidence>
<feature type="domain" description="Tyrosine-protein phosphatase" evidence="13">
    <location>
        <begin position="224"/>
        <end position="521"/>
    </location>
</feature>
<feature type="domain" description="Ig-like" evidence="15">
    <location>
        <begin position="33"/>
        <end position="137"/>
    </location>
</feature>
<evidence type="ECO:0000256" key="10">
    <source>
        <dbReference type="ARBA" id="ARBA00051722"/>
    </source>
</evidence>
<dbReference type="InterPro" id="IPR013783">
    <property type="entry name" value="Ig-like_fold"/>
</dbReference>
<dbReference type="SUPFAM" id="SSF52799">
    <property type="entry name" value="(Phosphotyrosine protein) phosphatases II"/>
    <property type="match status" value="2"/>
</dbReference>
<gene>
    <name evidence="17" type="ORF">MAR_012603</name>
</gene>
<evidence type="ECO:0000313" key="17">
    <source>
        <dbReference type="EMBL" id="WAR26899.1"/>
    </source>
</evidence>
<dbReference type="Gene3D" id="3.90.190.10">
    <property type="entry name" value="Protein tyrosine phosphatase superfamily"/>
    <property type="match status" value="1"/>
</dbReference>
<dbReference type="SMART" id="SM00060">
    <property type="entry name" value="FN3"/>
    <property type="match status" value="2"/>
</dbReference>
<dbReference type="PROSITE" id="PS00383">
    <property type="entry name" value="TYR_PHOSPHATASE_1"/>
    <property type="match status" value="1"/>
</dbReference>
<evidence type="ECO:0000313" key="18">
    <source>
        <dbReference type="Proteomes" id="UP001164746"/>
    </source>
</evidence>
<dbReference type="SUPFAM" id="SSF48726">
    <property type="entry name" value="Immunoglobulin"/>
    <property type="match status" value="1"/>
</dbReference>
<dbReference type="SUPFAM" id="SSF49265">
    <property type="entry name" value="Fibronectin type III"/>
    <property type="match status" value="1"/>
</dbReference>
<evidence type="ECO:0000256" key="1">
    <source>
        <dbReference type="ARBA" id="ARBA00004167"/>
    </source>
</evidence>
<feature type="chain" id="PRO_5046958947" description="protein-tyrosine-phosphatase" evidence="12">
    <location>
        <begin position="29"/>
        <end position="680"/>
    </location>
</feature>
<evidence type="ECO:0000259" key="16">
    <source>
        <dbReference type="PROSITE" id="PS50853"/>
    </source>
</evidence>
<evidence type="ECO:0000256" key="11">
    <source>
        <dbReference type="SAM" id="Phobius"/>
    </source>
</evidence>
<dbReference type="InterPro" id="IPR007110">
    <property type="entry name" value="Ig-like_dom"/>
</dbReference>
<reference evidence="17" key="1">
    <citation type="submission" date="2022-11" db="EMBL/GenBank/DDBJ databases">
        <title>Centuries of genome instability and evolution in soft-shell clam transmissible cancer (bioRxiv).</title>
        <authorList>
            <person name="Hart S.F.M."/>
            <person name="Yonemitsu M.A."/>
            <person name="Giersch R.M."/>
            <person name="Beal B.F."/>
            <person name="Arriagada G."/>
            <person name="Davis B.W."/>
            <person name="Ostrander E.A."/>
            <person name="Goff S.P."/>
            <person name="Metzger M.J."/>
        </authorList>
    </citation>
    <scope>NUCLEOTIDE SEQUENCE</scope>
    <source>
        <strain evidence="17">MELC-2E11</strain>
        <tissue evidence="17">Siphon/mantle</tissue>
    </source>
</reference>
<feature type="non-terminal residue" evidence="17">
    <location>
        <position position="680"/>
    </location>
</feature>
<evidence type="ECO:0000256" key="12">
    <source>
        <dbReference type="SAM" id="SignalP"/>
    </source>
</evidence>
<keyword evidence="5" id="KW-0378">Hydrolase</keyword>
<evidence type="ECO:0000256" key="2">
    <source>
        <dbReference type="ARBA" id="ARBA00013064"/>
    </source>
</evidence>
<keyword evidence="18" id="KW-1185">Reference proteome</keyword>
<evidence type="ECO:0000259" key="13">
    <source>
        <dbReference type="PROSITE" id="PS50055"/>
    </source>
</evidence>
<protein>
    <recommendedName>
        <fullName evidence="2">protein-tyrosine-phosphatase</fullName>
        <ecNumber evidence="2">3.1.3.48</ecNumber>
    </recommendedName>
</protein>
<dbReference type="PROSITE" id="PS50056">
    <property type="entry name" value="TYR_PHOSPHATASE_2"/>
    <property type="match status" value="1"/>
</dbReference>
<name>A0ABY7G0Y8_MYAAR</name>
<accession>A0ABY7G0Y8</accession>
<dbReference type="Proteomes" id="UP001164746">
    <property type="component" value="Chromosome 14"/>
</dbReference>
<feature type="transmembrane region" description="Helical" evidence="11">
    <location>
        <begin position="368"/>
        <end position="391"/>
    </location>
</feature>
<evidence type="ECO:0000259" key="14">
    <source>
        <dbReference type="PROSITE" id="PS50056"/>
    </source>
</evidence>
<feature type="domain" description="Fibronectin type-III" evidence="16">
    <location>
        <begin position="257"/>
        <end position="353"/>
    </location>
</feature>
<dbReference type="InterPro" id="IPR003961">
    <property type="entry name" value="FN3_dom"/>
</dbReference>
<dbReference type="PRINTS" id="PR00700">
    <property type="entry name" value="PRTYPHPHTASE"/>
</dbReference>
<sequence>MRWNLLNISHARACLTVVLCIFVTTSECILDFPQTPGVVYSPVNEDVSIPCALSFPADETLELLMWYHDGVWILHTGTDLNVKFSDTVPSGKFRLVDDTYTLQIRSVYKEDTGNYTCKKSYKAQVDGSLKFVEKNVTTELIVQDVPSPPGAVKVNDVQSRECVVSWQESLNDNNSPITHYIINDKVYNNGIPEGYIVEYKKVNEIEVRAFTIEGAATTSALIENLTPFTNYSVKILMFNDIDNGPAAEVFVMTSEGVPAKPRISHLSDRQSTSFVVNWEAPMEYNGILKNYQLQWIHNNTYKTRIITGHLTQPMRALISNLEPYTSYQLRVRAETGGGYSDYSDLYPALTDVKDPTMMTATKPETSQAGMIAGIIVGFTIMIIIVAVVIGYKSMTCRKYTRSLYYLAVPTNSQSPQTTVVFPPDTVEWPDHGVPEFTLPVLKFIQKSSSDNPPGAGPIVIHCSAGVGRTGTYILIESMIKQILDRGTINIPAFLLHIRQQRKSLVQTEEQYMLIHDAIAEWILTQGDPEIKESDLTKQLARLTRQVNGEIPPIDIQYNLVTSFSPQPDDMFHALKPVNLCKNRDLKYVPLSDDYILMTRIVTWNDDWPESCSPLHQVFDFVDEVQTLHKHNDMGPVIVVDSSSRIVYVTVHVKKNPNAAKVFGLKPFISSSSVYKRDIIE</sequence>
<evidence type="ECO:0000256" key="4">
    <source>
        <dbReference type="ARBA" id="ARBA00022729"/>
    </source>
</evidence>
<keyword evidence="4 12" id="KW-0732">Signal</keyword>
<dbReference type="Pfam" id="PF00041">
    <property type="entry name" value="fn3"/>
    <property type="match status" value="2"/>
</dbReference>
<evidence type="ECO:0000256" key="8">
    <source>
        <dbReference type="ARBA" id="ARBA00023136"/>
    </source>
</evidence>
<comment type="catalytic activity">
    <reaction evidence="10">
        <text>O-phospho-L-tyrosyl-[protein] + H2O = L-tyrosyl-[protein] + phosphate</text>
        <dbReference type="Rhea" id="RHEA:10684"/>
        <dbReference type="Rhea" id="RHEA-COMP:10136"/>
        <dbReference type="Rhea" id="RHEA-COMP:20101"/>
        <dbReference type="ChEBI" id="CHEBI:15377"/>
        <dbReference type="ChEBI" id="CHEBI:43474"/>
        <dbReference type="ChEBI" id="CHEBI:46858"/>
        <dbReference type="ChEBI" id="CHEBI:61978"/>
        <dbReference type="EC" id="3.1.3.48"/>
    </reaction>
</comment>
<dbReference type="Gene3D" id="2.60.40.10">
    <property type="entry name" value="Immunoglobulins"/>
    <property type="match status" value="3"/>
</dbReference>
<feature type="domain" description="Fibronectin type-III" evidence="16">
    <location>
        <begin position="148"/>
        <end position="256"/>
    </location>
</feature>
<dbReference type="InterPro" id="IPR036116">
    <property type="entry name" value="FN3_sf"/>
</dbReference>
<keyword evidence="8 11" id="KW-0472">Membrane</keyword>
<keyword evidence="9" id="KW-0325">Glycoprotein</keyword>
<dbReference type="InterPro" id="IPR016130">
    <property type="entry name" value="Tyr_Pase_AS"/>
</dbReference>
<evidence type="ECO:0000256" key="7">
    <source>
        <dbReference type="ARBA" id="ARBA00022989"/>
    </source>
</evidence>
<dbReference type="InterPro" id="IPR003595">
    <property type="entry name" value="Tyr_Pase_cat"/>
</dbReference>
<dbReference type="PROSITE" id="PS50055">
    <property type="entry name" value="TYR_PHOSPHATASE_PTP"/>
    <property type="match status" value="1"/>
</dbReference>
<dbReference type="PROSITE" id="PS50853">
    <property type="entry name" value="FN3"/>
    <property type="match status" value="2"/>
</dbReference>
<keyword evidence="7 11" id="KW-1133">Transmembrane helix</keyword>
<dbReference type="SMART" id="SM00194">
    <property type="entry name" value="PTPc"/>
    <property type="match status" value="1"/>
</dbReference>
<evidence type="ECO:0000256" key="9">
    <source>
        <dbReference type="ARBA" id="ARBA00023180"/>
    </source>
</evidence>
<evidence type="ECO:0000259" key="15">
    <source>
        <dbReference type="PROSITE" id="PS50835"/>
    </source>
</evidence>
<keyword evidence="6" id="KW-0904">Protein phosphatase</keyword>
<dbReference type="Pfam" id="PF00102">
    <property type="entry name" value="Y_phosphatase"/>
    <property type="match status" value="1"/>
</dbReference>
<dbReference type="SMART" id="SM00404">
    <property type="entry name" value="PTPc_motif"/>
    <property type="match status" value="1"/>
</dbReference>
<dbReference type="CDD" id="cd00096">
    <property type="entry name" value="Ig"/>
    <property type="match status" value="1"/>
</dbReference>
<dbReference type="InterPro" id="IPR050713">
    <property type="entry name" value="RTP_Phos/Ushers"/>
</dbReference>
<dbReference type="InterPro" id="IPR003599">
    <property type="entry name" value="Ig_sub"/>
</dbReference>
<dbReference type="InterPro" id="IPR000387">
    <property type="entry name" value="Tyr_Pase_dom"/>
</dbReference>
<comment type="subcellular location">
    <subcellularLocation>
        <location evidence="1">Membrane</location>
        <topology evidence="1">Single-pass membrane protein</topology>
    </subcellularLocation>
</comment>
<feature type="domain" description="Tyrosine specific protein phosphatases" evidence="14">
    <location>
        <begin position="438"/>
        <end position="512"/>
    </location>
</feature>
<dbReference type="InterPro" id="IPR036179">
    <property type="entry name" value="Ig-like_dom_sf"/>
</dbReference>
<dbReference type="CDD" id="cd00063">
    <property type="entry name" value="FN3"/>
    <property type="match status" value="2"/>
</dbReference>
<evidence type="ECO:0000256" key="5">
    <source>
        <dbReference type="ARBA" id="ARBA00022801"/>
    </source>
</evidence>
<dbReference type="PANTHER" id="PTHR46957">
    <property type="entry name" value="CYTOKINE RECEPTOR"/>
    <property type="match status" value="1"/>
</dbReference>
<dbReference type="PROSITE" id="PS50835">
    <property type="entry name" value="IG_LIKE"/>
    <property type="match status" value="1"/>
</dbReference>
<dbReference type="InterPro" id="IPR000242">
    <property type="entry name" value="PTP_cat"/>
</dbReference>
<dbReference type="SMART" id="SM00409">
    <property type="entry name" value="IG"/>
    <property type="match status" value="1"/>
</dbReference>
<feature type="signal peptide" evidence="12">
    <location>
        <begin position="1"/>
        <end position="28"/>
    </location>
</feature>
<proteinExistence type="predicted"/>
<keyword evidence="3 11" id="KW-0812">Transmembrane</keyword>